<accession>A0A2G9T475</accession>
<feature type="non-terminal residue" evidence="3">
    <location>
        <position position="111"/>
    </location>
</feature>
<evidence type="ECO:0000256" key="1">
    <source>
        <dbReference type="SAM" id="Phobius"/>
    </source>
</evidence>
<keyword evidence="1" id="KW-0472">Membrane</keyword>
<keyword evidence="1" id="KW-0812">Transmembrane</keyword>
<dbReference type="AlphaFoldDB" id="A0A2G9T475"/>
<name>A0A2G9T475_TELCI</name>
<gene>
    <name evidence="3" type="ORF">TELCIR_25954</name>
</gene>
<dbReference type="InterPro" id="IPR049452">
    <property type="entry name" value="Anoctamin_TM"/>
</dbReference>
<organism evidence="3 4">
    <name type="scientific">Teladorsagia circumcincta</name>
    <name type="common">Brown stomach worm</name>
    <name type="synonym">Ostertagia circumcincta</name>
    <dbReference type="NCBI Taxonomy" id="45464"/>
    <lineage>
        <taxon>Eukaryota</taxon>
        <taxon>Metazoa</taxon>
        <taxon>Ecdysozoa</taxon>
        <taxon>Nematoda</taxon>
        <taxon>Chromadorea</taxon>
        <taxon>Rhabditida</taxon>
        <taxon>Rhabditina</taxon>
        <taxon>Rhabditomorpha</taxon>
        <taxon>Strongyloidea</taxon>
        <taxon>Trichostrongylidae</taxon>
        <taxon>Teladorsagia</taxon>
    </lineage>
</organism>
<dbReference type="Proteomes" id="UP000230423">
    <property type="component" value="Unassembled WGS sequence"/>
</dbReference>
<evidence type="ECO:0000259" key="2">
    <source>
        <dbReference type="Pfam" id="PF04547"/>
    </source>
</evidence>
<evidence type="ECO:0000313" key="4">
    <source>
        <dbReference type="Proteomes" id="UP000230423"/>
    </source>
</evidence>
<feature type="domain" description="Anoctamin transmembrane" evidence="2">
    <location>
        <begin position="1"/>
        <end position="57"/>
    </location>
</feature>
<dbReference type="Pfam" id="PF04547">
    <property type="entry name" value="Anoctamin"/>
    <property type="match status" value="1"/>
</dbReference>
<proteinExistence type="predicted"/>
<protein>
    <recommendedName>
        <fullName evidence="2">Anoctamin transmembrane domain-containing protein</fullName>
    </recommendedName>
</protein>
<reference evidence="3 4" key="1">
    <citation type="submission" date="2015-09" db="EMBL/GenBank/DDBJ databases">
        <title>Draft genome of the parasitic nematode Teladorsagia circumcincta isolate WARC Sus (inbred).</title>
        <authorList>
            <person name="Mitreva M."/>
        </authorList>
    </citation>
    <scope>NUCLEOTIDE SEQUENCE [LARGE SCALE GENOMIC DNA]</scope>
    <source>
        <strain evidence="3 4">S</strain>
    </source>
</reference>
<evidence type="ECO:0000313" key="3">
    <source>
        <dbReference type="EMBL" id="PIO52738.1"/>
    </source>
</evidence>
<feature type="transmembrane region" description="Helical" evidence="1">
    <location>
        <begin position="6"/>
        <end position="28"/>
    </location>
</feature>
<keyword evidence="4" id="KW-1185">Reference proteome</keyword>
<sequence length="111" mass="12666">AKNIGVWLSILDMISKFTVLINALVIAFTSDFIPKTMYYIANSSMIGYVNSSLSYFDATEFEMKSSQFSNVTQCRYRGFRRSPCSLMTVRSTVYGPEGCDDNMGYSLVWWE</sequence>
<keyword evidence="1" id="KW-1133">Transmembrane helix</keyword>
<dbReference type="OrthoDB" id="296386at2759"/>
<feature type="non-terminal residue" evidence="3">
    <location>
        <position position="1"/>
    </location>
</feature>
<dbReference type="EMBL" id="KZ427194">
    <property type="protein sequence ID" value="PIO52738.1"/>
    <property type="molecule type" value="Genomic_DNA"/>
</dbReference>